<accession>A0ABQ1U6S3</accession>
<dbReference type="RefSeq" id="WP_188814252.1">
    <property type="nucleotide sequence ID" value="NZ_BMHT01000004.1"/>
</dbReference>
<keyword evidence="2" id="KW-1185">Reference proteome</keyword>
<organism evidence="1 2">
    <name type="scientific">Hymenobacter cavernae</name>
    <dbReference type="NCBI Taxonomy" id="2044852"/>
    <lineage>
        <taxon>Bacteria</taxon>
        <taxon>Pseudomonadati</taxon>
        <taxon>Bacteroidota</taxon>
        <taxon>Cytophagia</taxon>
        <taxon>Cytophagales</taxon>
        <taxon>Hymenobacteraceae</taxon>
        <taxon>Hymenobacter</taxon>
    </lineage>
</organism>
<name>A0ABQ1U6S3_9BACT</name>
<protein>
    <recommendedName>
        <fullName evidence="3">DUF1735 domain-containing protein</fullName>
    </recommendedName>
</protein>
<sequence>MLKPYSHWRFALAISLLLTACQKDSDLLTVGAKPAEVNTLAAFVAVHGAPRQLFTLAAATDSFQLRTAQGNRLVIPANAFVLPSGARPNPEPISIEYREVLSRADMVLSALPSTASEQLLEAGGEFYLKARQGSNTLRLNPTAHVRLHFRNSRLSTFSNMAVFYGTTSKNVFSWLPQSSADISSSVVQDSLPSQPRSYRLRLNNDSLGWVSCARLVDARQQTTVSIAVSGDDVQSKNTMVFLVFKSLNTSVRAYSQSSDNIFSAPNIPEGLAVTAVVLRNVNGSYFFGQQTLQVGTNQMFSPSISAVSEEAAVAAIRGL</sequence>
<gene>
    <name evidence="1" type="ORF">GCM10011383_24040</name>
</gene>
<comment type="caution">
    <text evidence="1">The sequence shown here is derived from an EMBL/GenBank/DDBJ whole genome shotgun (WGS) entry which is preliminary data.</text>
</comment>
<dbReference type="EMBL" id="BMHT01000004">
    <property type="protein sequence ID" value="GGF11994.1"/>
    <property type="molecule type" value="Genomic_DNA"/>
</dbReference>
<evidence type="ECO:0000313" key="1">
    <source>
        <dbReference type="EMBL" id="GGF11994.1"/>
    </source>
</evidence>
<proteinExistence type="predicted"/>
<dbReference type="Proteomes" id="UP000632273">
    <property type="component" value="Unassembled WGS sequence"/>
</dbReference>
<evidence type="ECO:0008006" key="3">
    <source>
        <dbReference type="Google" id="ProtNLM"/>
    </source>
</evidence>
<dbReference type="PROSITE" id="PS51257">
    <property type="entry name" value="PROKAR_LIPOPROTEIN"/>
    <property type="match status" value="1"/>
</dbReference>
<reference evidence="2" key="1">
    <citation type="journal article" date="2019" name="Int. J. Syst. Evol. Microbiol.">
        <title>The Global Catalogue of Microorganisms (GCM) 10K type strain sequencing project: providing services to taxonomists for standard genome sequencing and annotation.</title>
        <authorList>
            <consortium name="The Broad Institute Genomics Platform"/>
            <consortium name="The Broad Institute Genome Sequencing Center for Infectious Disease"/>
            <person name="Wu L."/>
            <person name="Ma J."/>
        </authorList>
    </citation>
    <scope>NUCLEOTIDE SEQUENCE [LARGE SCALE GENOMIC DNA]</scope>
    <source>
        <strain evidence="2">CGMCC 1.15197</strain>
    </source>
</reference>
<evidence type="ECO:0000313" key="2">
    <source>
        <dbReference type="Proteomes" id="UP000632273"/>
    </source>
</evidence>